<feature type="active site" evidence="9">
    <location>
        <position position="45"/>
    </location>
</feature>
<dbReference type="UniPathway" id="UPA00335"/>
<dbReference type="SUPFAM" id="SSF55821">
    <property type="entry name" value="YrdC/RibB"/>
    <property type="match status" value="1"/>
</dbReference>
<sequence>MTPLSVLVDHCQVDVTVGGVVQGVGYRPFVYRLATELGLSGDVRNVGGSVAIRVTGRRDAVGEFLTGLRDRAPAAAIVDRVHADVAAAGSAATQGFAILASVAEPTTSPRVPADLATCASCLAELFDPADRRYRYPFVNCTQCGPRATVIDALPYDRDRTAMRGFPMCARCAREYHDPGDRRFHAEPTCCPGCGPQLSWQGDGCVRATAESALQAACTRIAAGGIVAVKGIGGYHLVCDATNADTVTRLRQVKARPTKPLAVMVADVAAARTVGVVDALADTLLTSPAAPIVLVPRRADAPVSADIAPGCAEIGLFVPSNPLQHLLLAQLRRPLVVTSGNLSGATTVTDDETAQTVLAPLIDGLLTHDRPIRSGYDDSVLRVQRGRVTTIRRARGYAPDALPLPVAAAEPVLAVGAQLKHTCTLATDAAAVLGPHLGDLENADVFSAFENTVSALSRQHDTRPGVVAHDCHPGYLSTQYAKQRWPAAHRIPVQHHHAHVVATAAEHGVTDAFVGIALDGLGFGDDGTFWGGEILLADYTGYRRFGRFGTAPMPGGSAAVRRPVRMALGYLYGAESFGYGAVPADLTEPLVSRMPSREVAVVRAMVETDLNCPRASSAGRLFDAVSALLGVCDDNTYEGEAAVRLETAAAGHPGRTALPWRLHRRDGLLVYDPTPTLVAALELVGDAPVGEVAARFLNTVADVVVGMAVEAARCLGRDVACLGGGVFQNARLTTLVLDGLDSAGIKGFVGQHVPVNDGGISYGQAVVAAARWKRG</sequence>
<dbReference type="RefSeq" id="WP_197747151.1">
    <property type="nucleotide sequence ID" value="NZ_AP022563.1"/>
</dbReference>
<dbReference type="GO" id="GO:0051604">
    <property type="term" value="P:protein maturation"/>
    <property type="evidence" value="ECO:0007669"/>
    <property type="project" value="TreeGrafter"/>
</dbReference>
<dbReference type="PANTHER" id="PTHR42959">
    <property type="entry name" value="CARBAMOYLTRANSFERASE"/>
    <property type="match status" value="1"/>
</dbReference>
<dbReference type="PROSITE" id="PS51160">
    <property type="entry name" value="ACYLPHOSPHATASE_3"/>
    <property type="match status" value="1"/>
</dbReference>
<dbReference type="EMBL" id="AP022563">
    <property type="protein sequence ID" value="BBX20298.1"/>
    <property type="molecule type" value="Genomic_DNA"/>
</dbReference>
<dbReference type="Gene3D" id="3.90.870.50">
    <property type="match status" value="1"/>
</dbReference>
<dbReference type="PIRSF" id="PIRSF006256">
    <property type="entry name" value="CMPcnvr_hdrg_mat"/>
    <property type="match status" value="1"/>
</dbReference>
<evidence type="ECO:0000256" key="8">
    <source>
        <dbReference type="PIRNR" id="PIRNR006256"/>
    </source>
</evidence>
<feature type="active site" evidence="9">
    <location>
        <position position="27"/>
    </location>
</feature>
<dbReference type="InterPro" id="IPR004421">
    <property type="entry name" value="Carbamoyltransferase_HypF"/>
</dbReference>
<feature type="domain" description="YrdC-like" evidence="11">
    <location>
        <begin position="210"/>
        <end position="395"/>
    </location>
</feature>
<dbReference type="InterPro" id="IPR001792">
    <property type="entry name" value="Acylphosphatase-like_dom"/>
</dbReference>
<dbReference type="Pfam" id="PF01300">
    <property type="entry name" value="Sua5_yciO_yrdC"/>
    <property type="match status" value="1"/>
</dbReference>
<dbReference type="Gene3D" id="3.30.420.360">
    <property type="match status" value="1"/>
</dbReference>
<name>A0A7I7K9Y9_9MYCO</name>
<keyword evidence="3" id="KW-0436">Ligase</keyword>
<keyword evidence="5" id="KW-0863">Zinc-finger</keyword>
<keyword evidence="9" id="KW-0378">Hydrolase</keyword>
<comment type="similarity">
    <text evidence="2 8">Belongs to the carbamoyltransferase HypF family.</text>
</comment>
<dbReference type="Proteomes" id="UP000467006">
    <property type="component" value="Chromosome"/>
</dbReference>
<evidence type="ECO:0000256" key="7">
    <source>
        <dbReference type="ARBA" id="ARBA00048220"/>
    </source>
</evidence>
<dbReference type="GO" id="GO:0008270">
    <property type="term" value="F:zinc ion binding"/>
    <property type="evidence" value="ECO:0007669"/>
    <property type="project" value="UniProtKB-KW"/>
</dbReference>
<dbReference type="InterPro" id="IPR036046">
    <property type="entry name" value="Acylphosphatase-like_dom_sf"/>
</dbReference>
<evidence type="ECO:0000256" key="1">
    <source>
        <dbReference type="ARBA" id="ARBA00004711"/>
    </source>
</evidence>
<dbReference type="PROSITE" id="PS51163">
    <property type="entry name" value="YRDC"/>
    <property type="match status" value="1"/>
</dbReference>
<dbReference type="AlphaFoldDB" id="A0A7I7K9Y9"/>
<keyword evidence="6" id="KW-0862">Zinc</keyword>
<comment type="pathway">
    <text evidence="1">Protein modification; [NiFe] hydrogenase maturation.</text>
</comment>
<evidence type="ECO:0000256" key="2">
    <source>
        <dbReference type="ARBA" id="ARBA00008097"/>
    </source>
</evidence>
<dbReference type="GO" id="GO:0016874">
    <property type="term" value="F:ligase activity"/>
    <property type="evidence" value="ECO:0007669"/>
    <property type="project" value="UniProtKB-UniRule"/>
</dbReference>
<dbReference type="InterPro" id="IPR006070">
    <property type="entry name" value="Sua5-like_dom"/>
</dbReference>
<feature type="domain" description="Acylphosphatase-like" evidence="10">
    <location>
        <begin position="12"/>
        <end position="100"/>
    </location>
</feature>
<proteinExistence type="inferred from homology"/>
<dbReference type="GO" id="GO:0016743">
    <property type="term" value="F:carboxyl- or carbamoyltransferase activity"/>
    <property type="evidence" value="ECO:0007669"/>
    <property type="project" value="UniProtKB-UniRule"/>
</dbReference>
<dbReference type="EC" id="6.2.-.-" evidence="8"/>
<comment type="catalytic activity">
    <reaction evidence="7">
        <text>C-terminal L-cysteinyl-[HypE protein] + carbamoyl phosphate + ATP + H2O = C-terminal S-carboxamide-L-cysteinyl-[HypE protein] + AMP + phosphate + diphosphate + H(+)</text>
        <dbReference type="Rhea" id="RHEA:55636"/>
        <dbReference type="Rhea" id="RHEA-COMP:14247"/>
        <dbReference type="Rhea" id="RHEA-COMP:14392"/>
        <dbReference type="ChEBI" id="CHEBI:15377"/>
        <dbReference type="ChEBI" id="CHEBI:15378"/>
        <dbReference type="ChEBI" id="CHEBI:30616"/>
        <dbReference type="ChEBI" id="CHEBI:33019"/>
        <dbReference type="ChEBI" id="CHEBI:43474"/>
        <dbReference type="ChEBI" id="CHEBI:58228"/>
        <dbReference type="ChEBI" id="CHEBI:76913"/>
        <dbReference type="ChEBI" id="CHEBI:139126"/>
        <dbReference type="ChEBI" id="CHEBI:456215"/>
    </reaction>
</comment>
<protein>
    <recommendedName>
        <fullName evidence="8">Carbamoyltransferase</fullName>
        <ecNumber evidence="8">6.2.-.-</ecNumber>
    </recommendedName>
</protein>
<dbReference type="KEGG" id="mdu:MDUV_51580"/>
<evidence type="ECO:0000259" key="10">
    <source>
        <dbReference type="PROSITE" id="PS51160"/>
    </source>
</evidence>
<dbReference type="Gene3D" id="3.30.420.40">
    <property type="match status" value="1"/>
</dbReference>
<evidence type="ECO:0000256" key="5">
    <source>
        <dbReference type="ARBA" id="ARBA00022771"/>
    </source>
</evidence>
<evidence type="ECO:0000313" key="13">
    <source>
        <dbReference type="Proteomes" id="UP000467006"/>
    </source>
</evidence>
<dbReference type="InterPro" id="IPR041440">
    <property type="entry name" value="HypF_C"/>
</dbReference>
<dbReference type="NCBIfam" id="TIGR00143">
    <property type="entry name" value="hypF"/>
    <property type="match status" value="1"/>
</dbReference>
<dbReference type="Pfam" id="PF00708">
    <property type="entry name" value="Acylphosphatase"/>
    <property type="match status" value="1"/>
</dbReference>
<evidence type="ECO:0000259" key="11">
    <source>
        <dbReference type="PROSITE" id="PS51163"/>
    </source>
</evidence>
<organism evidence="12 13">
    <name type="scientific">Mycolicibacterium duvalii</name>
    <dbReference type="NCBI Taxonomy" id="39688"/>
    <lineage>
        <taxon>Bacteria</taxon>
        <taxon>Bacillati</taxon>
        <taxon>Actinomycetota</taxon>
        <taxon>Actinomycetes</taxon>
        <taxon>Mycobacteriales</taxon>
        <taxon>Mycobacteriaceae</taxon>
        <taxon>Mycolicibacterium</taxon>
    </lineage>
</organism>
<dbReference type="InterPro" id="IPR055128">
    <property type="entry name" value="HypF_C_2"/>
</dbReference>
<dbReference type="InterPro" id="IPR051060">
    <property type="entry name" value="Carbamoyltrans_HypF-like"/>
</dbReference>
<evidence type="ECO:0000313" key="12">
    <source>
        <dbReference type="EMBL" id="BBX20298.1"/>
    </source>
</evidence>
<dbReference type="Pfam" id="PF07503">
    <property type="entry name" value="zf-HYPF"/>
    <property type="match status" value="2"/>
</dbReference>
<evidence type="ECO:0000256" key="4">
    <source>
        <dbReference type="ARBA" id="ARBA00022723"/>
    </source>
</evidence>
<keyword evidence="13" id="KW-1185">Reference proteome</keyword>
<keyword evidence="12" id="KW-0808">Transferase</keyword>
<keyword evidence="4" id="KW-0479">Metal-binding</keyword>
<accession>A0A7I7K9Y9</accession>
<evidence type="ECO:0000256" key="3">
    <source>
        <dbReference type="ARBA" id="ARBA00022598"/>
    </source>
</evidence>
<dbReference type="SUPFAM" id="SSF54975">
    <property type="entry name" value="Acylphosphatase/BLUF domain-like"/>
    <property type="match status" value="1"/>
</dbReference>
<dbReference type="GO" id="GO:0003998">
    <property type="term" value="F:acylphosphatase activity"/>
    <property type="evidence" value="ECO:0007669"/>
    <property type="project" value="UniProtKB-EC"/>
</dbReference>
<dbReference type="PANTHER" id="PTHR42959:SF1">
    <property type="entry name" value="CARBAMOYLTRANSFERASE HYPF"/>
    <property type="match status" value="1"/>
</dbReference>
<dbReference type="Gene3D" id="3.30.110.120">
    <property type="match status" value="1"/>
</dbReference>
<evidence type="ECO:0000256" key="9">
    <source>
        <dbReference type="PROSITE-ProRule" id="PRU00520"/>
    </source>
</evidence>
<gene>
    <name evidence="12" type="ORF">MDUV_51580</name>
</gene>
<dbReference type="GO" id="GO:0003725">
    <property type="term" value="F:double-stranded RNA binding"/>
    <property type="evidence" value="ECO:0007669"/>
    <property type="project" value="InterPro"/>
</dbReference>
<evidence type="ECO:0000256" key="6">
    <source>
        <dbReference type="ARBA" id="ARBA00022833"/>
    </source>
</evidence>
<reference evidence="12 13" key="1">
    <citation type="journal article" date="2019" name="Emerg. Microbes Infect.">
        <title>Comprehensive subspecies identification of 175 nontuberculous mycobacteria species based on 7547 genomic profiles.</title>
        <authorList>
            <person name="Matsumoto Y."/>
            <person name="Kinjo T."/>
            <person name="Motooka D."/>
            <person name="Nabeya D."/>
            <person name="Jung N."/>
            <person name="Uechi K."/>
            <person name="Horii T."/>
            <person name="Iida T."/>
            <person name="Fujita J."/>
            <person name="Nakamura S."/>
        </authorList>
    </citation>
    <scope>NUCLEOTIDE SEQUENCE [LARGE SCALE GENOMIC DNA]</scope>
    <source>
        <strain evidence="12 13">JCM 6396</strain>
    </source>
</reference>
<dbReference type="InterPro" id="IPR011125">
    <property type="entry name" value="Znf_HypF"/>
</dbReference>
<dbReference type="InterPro" id="IPR017945">
    <property type="entry name" value="DHBP_synth_RibB-like_a/b_dom"/>
</dbReference>
<dbReference type="Pfam" id="PF22521">
    <property type="entry name" value="HypF_C_2"/>
    <property type="match status" value="1"/>
</dbReference>
<comment type="catalytic activity">
    <reaction evidence="9">
        <text>an acyl phosphate + H2O = a carboxylate + phosphate + H(+)</text>
        <dbReference type="Rhea" id="RHEA:14965"/>
        <dbReference type="ChEBI" id="CHEBI:15377"/>
        <dbReference type="ChEBI" id="CHEBI:15378"/>
        <dbReference type="ChEBI" id="CHEBI:29067"/>
        <dbReference type="ChEBI" id="CHEBI:43474"/>
        <dbReference type="ChEBI" id="CHEBI:59918"/>
        <dbReference type="EC" id="3.6.1.7"/>
    </reaction>
</comment>
<dbReference type="Pfam" id="PF17788">
    <property type="entry name" value="HypF_C"/>
    <property type="match status" value="1"/>
</dbReference>